<evidence type="ECO:0000256" key="7">
    <source>
        <dbReference type="ARBA" id="ARBA00022737"/>
    </source>
</evidence>
<dbReference type="SMART" id="SM00369">
    <property type="entry name" value="LRR_TYP"/>
    <property type="match status" value="2"/>
</dbReference>
<gene>
    <name evidence="15" type="ORF">V1264_025015</name>
</gene>
<dbReference type="AlphaFoldDB" id="A0AAN9FZI4"/>
<dbReference type="InterPro" id="IPR000483">
    <property type="entry name" value="Cys-rich_flank_reg_C"/>
</dbReference>
<evidence type="ECO:0000256" key="8">
    <source>
        <dbReference type="ARBA" id="ARBA00022859"/>
    </source>
</evidence>
<feature type="transmembrane region" description="Helical" evidence="13">
    <location>
        <begin position="128"/>
        <end position="150"/>
    </location>
</feature>
<name>A0AAN9FZI4_9CAEN</name>
<evidence type="ECO:0000256" key="1">
    <source>
        <dbReference type="ARBA" id="ARBA00004479"/>
    </source>
</evidence>
<dbReference type="PANTHER" id="PTHR24365:SF530">
    <property type="entry name" value="MSTPROX-RELATED"/>
    <property type="match status" value="1"/>
</dbReference>
<dbReference type="PRINTS" id="PR01537">
    <property type="entry name" value="INTRLKN1R1F"/>
</dbReference>
<keyword evidence="10 13" id="KW-0472">Membrane</keyword>
<evidence type="ECO:0000313" key="16">
    <source>
        <dbReference type="Proteomes" id="UP001374579"/>
    </source>
</evidence>
<evidence type="ECO:0000256" key="5">
    <source>
        <dbReference type="ARBA" id="ARBA00022692"/>
    </source>
</evidence>
<dbReference type="Gene3D" id="3.80.10.10">
    <property type="entry name" value="Ribonuclease Inhibitor"/>
    <property type="match status" value="1"/>
</dbReference>
<evidence type="ECO:0000256" key="10">
    <source>
        <dbReference type="ARBA" id="ARBA00023136"/>
    </source>
</evidence>
<organism evidence="15 16">
    <name type="scientific">Littorina saxatilis</name>
    <dbReference type="NCBI Taxonomy" id="31220"/>
    <lineage>
        <taxon>Eukaryota</taxon>
        <taxon>Metazoa</taxon>
        <taxon>Spiralia</taxon>
        <taxon>Lophotrochozoa</taxon>
        <taxon>Mollusca</taxon>
        <taxon>Gastropoda</taxon>
        <taxon>Caenogastropoda</taxon>
        <taxon>Littorinimorpha</taxon>
        <taxon>Littorinoidea</taxon>
        <taxon>Littorinidae</taxon>
        <taxon>Littorina</taxon>
    </lineage>
</organism>
<reference evidence="15 16" key="1">
    <citation type="submission" date="2024-02" db="EMBL/GenBank/DDBJ databases">
        <title>Chromosome-scale genome assembly of the rough periwinkle Littorina saxatilis.</title>
        <authorList>
            <person name="De Jode A."/>
            <person name="Faria R."/>
            <person name="Formenti G."/>
            <person name="Sims Y."/>
            <person name="Smith T.P."/>
            <person name="Tracey A."/>
            <person name="Wood J.M.D."/>
            <person name="Zagrodzka Z.B."/>
            <person name="Johannesson K."/>
            <person name="Butlin R.K."/>
            <person name="Leder E.H."/>
        </authorList>
    </citation>
    <scope>NUCLEOTIDE SEQUENCE [LARGE SCALE GENOMIC DNA]</scope>
    <source>
        <strain evidence="15">Snail1</strain>
        <tissue evidence="15">Muscle</tissue>
    </source>
</reference>
<dbReference type="Proteomes" id="UP001374579">
    <property type="component" value="Unassembled WGS sequence"/>
</dbReference>
<keyword evidence="8" id="KW-0391">Immunity</keyword>
<feature type="domain" description="TIR" evidence="14">
    <location>
        <begin position="182"/>
        <end position="320"/>
    </location>
</feature>
<keyword evidence="3" id="KW-0399">Innate immunity</keyword>
<evidence type="ECO:0000256" key="11">
    <source>
        <dbReference type="ARBA" id="ARBA00023170"/>
    </source>
</evidence>
<dbReference type="GO" id="GO:0045087">
    <property type="term" value="P:innate immune response"/>
    <property type="evidence" value="ECO:0007669"/>
    <property type="project" value="UniProtKB-KW"/>
</dbReference>
<keyword evidence="7" id="KW-0677">Repeat</keyword>
<dbReference type="Pfam" id="PF13855">
    <property type="entry name" value="LRR_8"/>
    <property type="match status" value="1"/>
</dbReference>
<keyword evidence="12" id="KW-0325">Glycoprotein</keyword>
<comment type="subcellular location">
    <subcellularLocation>
        <location evidence="1">Membrane</location>
        <topology evidence="1">Single-pass type I membrane protein</topology>
    </subcellularLocation>
</comment>
<dbReference type="FunFam" id="3.40.50.10140:FF:000001">
    <property type="entry name" value="Toll-like receptor 2"/>
    <property type="match status" value="1"/>
</dbReference>
<evidence type="ECO:0000256" key="9">
    <source>
        <dbReference type="ARBA" id="ARBA00022989"/>
    </source>
</evidence>
<dbReference type="InterPro" id="IPR032675">
    <property type="entry name" value="LRR_dom_sf"/>
</dbReference>
<dbReference type="SUPFAM" id="SSF52200">
    <property type="entry name" value="Toll/Interleukin receptor TIR domain"/>
    <property type="match status" value="1"/>
</dbReference>
<evidence type="ECO:0000256" key="6">
    <source>
        <dbReference type="ARBA" id="ARBA00022729"/>
    </source>
</evidence>
<keyword evidence="5 13" id="KW-0812">Transmembrane</keyword>
<evidence type="ECO:0000259" key="14">
    <source>
        <dbReference type="PROSITE" id="PS50104"/>
    </source>
</evidence>
<dbReference type="EMBL" id="JBAMIC010001516">
    <property type="protein sequence ID" value="KAK7089477.1"/>
    <property type="molecule type" value="Genomic_DNA"/>
</dbReference>
<keyword evidence="16" id="KW-1185">Reference proteome</keyword>
<protein>
    <recommendedName>
        <fullName evidence="14">TIR domain-containing protein</fullName>
    </recommendedName>
</protein>
<dbReference type="Gene3D" id="3.40.50.10140">
    <property type="entry name" value="Toll/interleukin-1 receptor homology (TIR) domain"/>
    <property type="match status" value="1"/>
</dbReference>
<dbReference type="GO" id="GO:0038023">
    <property type="term" value="F:signaling receptor activity"/>
    <property type="evidence" value="ECO:0007669"/>
    <property type="project" value="TreeGrafter"/>
</dbReference>
<comment type="caution">
    <text evidence="15">The sequence shown here is derived from an EMBL/GenBank/DDBJ whole genome shotgun (WGS) entry which is preliminary data.</text>
</comment>
<dbReference type="InterPro" id="IPR003591">
    <property type="entry name" value="Leu-rich_rpt_typical-subtyp"/>
</dbReference>
<keyword evidence="4" id="KW-0433">Leucine-rich repeat</keyword>
<evidence type="ECO:0000256" key="4">
    <source>
        <dbReference type="ARBA" id="ARBA00022614"/>
    </source>
</evidence>
<dbReference type="PROSITE" id="PS50104">
    <property type="entry name" value="TIR"/>
    <property type="match status" value="1"/>
</dbReference>
<dbReference type="InterPro" id="IPR000157">
    <property type="entry name" value="TIR_dom"/>
</dbReference>
<keyword evidence="9 13" id="KW-1133">Transmembrane helix</keyword>
<dbReference type="PANTHER" id="PTHR24365">
    <property type="entry name" value="TOLL-LIKE RECEPTOR"/>
    <property type="match status" value="1"/>
</dbReference>
<proteinExistence type="inferred from homology"/>
<evidence type="ECO:0000313" key="15">
    <source>
        <dbReference type="EMBL" id="KAK7089477.1"/>
    </source>
</evidence>
<dbReference type="SUPFAM" id="SSF52058">
    <property type="entry name" value="L domain-like"/>
    <property type="match status" value="1"/>
</dbReference>
<dbReference type="Pfam" id="PF01582">
    <property type="entry name" value="TIR"/>
    <property type="match status" value="1"/>
</dbReference>
<dbReference type="InterPro" id="IPR035897">
    <property type="entry name" value="Toll_tir_struct_dom_sf"/>
</dbReference>
<keyword evidence="6" id="KW-0732">Signal</keyword>
<evidence type="ECO:0000256" key="12">
    <source>
        <dbReference type="ARBA" id="ARBA00023180"/>
    </source>
</evidence>
<evidence type="ECO:0000256" key="13">
    <source>
        <dbReference type="SAM" id="Phobius"/>
    </source>
</evidence>
<dbReference type="GO" id="GO:0005886">
    <property type="term" value="C:plasma membrane"/>
    <property type="evidence" value="ECO:0007669"/>
    <property type="project" value="TreeGrafter"/>
</dbReference>
<accession>A0AAN9FZI4</accession>
<comment type="similarity">
    <text evidence="2">Belongs to the Toll-like receptor family.</text>
</comment>
<dbReference type="GO" id="GO:0002224">
    <property type="term" value="P:toll-like receptor signaling pathway"/>
    <property type="evidence" value="ECO:0007669"/>
    <property type="project" value="TreeGrafter"/>
</dbReference>
<sequence length="322" mass="37750">MVKVVYSDTVANFTDLRQLYLYRNALTYIPDGVFDGMQNLTFLHMDSNRIQTISQFTFGESAAKRFQMLNLGGNPFQCNCDILWFKKWLESRPHIFNHGDPYVCANLPHVTLQDFVLNEQACLLGSDAASFTIAVTCVLLSFLLLFVIAFRFRWRMRLWLYEACRGRRRDRRRQLEAEGRRFRYDVFVSYAIEDVAWVQQELRPVLEGEWGLKLCIHQRDFVPGKHIVDNISDCVSDSERVVLVFSPHFARSEWCQFELKFCQVDVMERDDVMVLVELRETPSRDMTGAMLAVLQTTTYIEWEDGQDARQSFWARLRSALDD</sequence>
<dbReference type="SMART" id="SM00255">
    <property type="entry name" value="TIR"/>
    <property type="match status" value="1"/>
</dbReference>
<evidence type="ECO:0000256" key="2">
    <source>
        <dbReference type="ARBA" id="ARBA00009634"/>
    </source>
</evidence>
<dbReference type="SMART" id="SM00082">
    <property type="entry name" value="LRRCT"/>
    <property type="match status" value="1"/>
</dbReference>
<evidence type="ECO:0000256" key="3">
    <source>
        <dbReference type="ARBA" id="ARBA00022588"/>
    </source>
</evidence>
<keyword evidence="11" id="KW-0675">Receptor</keyword>
<dbReference type="InterPro" id="IPR001611">
    <property type="entry name" value="Leu-rich_rpt"/>
</dbReference>